<protein>
    <submittedName>
        <fullName evidence="7">Protein BYPASS-related</fullName>
    </submittedName>
</protein>
<evidence type="ECO:0000313" key="7">
    <source>
        <dbReference type="EMBL" id="OVA13949.1"/>
    </source>
</evidence>
<keyword evidence="2 6" id="KW-0812">Transmembrane</keyword>
<comment type="subcellular location">
    <subcellularLocation>
        <location evidence="1">Membrane</location>
        <topology evidence="1">Single-pass membrane protein</topology>
    </subcellularLocation>
</comment>
<accession>A0A200QU11</accession>
<gene>
    <name evidence="7" type="ORF">BVC80_1787g16</name>
</gene>
<dbReference type="OMA" id="LVRHWQK"/>
<dbReference type="GO" id="GO:0016020">
    <property type="term" value="C:membrane"/>
    <property type="evidence" value="ECO:0007669"/>
    <property type="project" value="UniProtKB-SubCell"/>
</dbReference>
<sequence length="404" mass="45028">MPTTEYQGSSIPLAFLGRSILSLRRNQVVVVSMETHTDQDQEDLELFQKHTSDRFLHLSSDPTTTIDGGAGDNFLSIGWLRNLLDVFLCCEAEFKAVLILGRDPSHISKPPLDRLIPELLDRAVKALDVCNAITNSIESILHWQKLASIAVSVLEQSFLGEGQLRRAKKALNSLLTSMMIEDKDGSTNKTTERTWSFGRRGAANAIKDQNSANLRSFSWGVSKNWSASKQIQAMSANLVVPRGGESTGLALPVYIMSTVLVFVMWVLVTAIPCQDRTGLANNFQVPRQPSWSGPIIALQDRISDEWKKKEKKGSVGLLEEIQRLEKCSQGLIELADTVQFPVEAEQAEEIKARTIELGEICRKMEDGLVPLQRQVREVFHRIVRSRSEVLDLLEPTGKFSSSIL</sequence>
<evidence type="ECO:0000256" key="3">
    <source>
        <dbReference type="ARBA" id="ARBA00022989"/>
    </source>
</evidence>
<name>A0A200QU11_MACCD</name>
<dbReference type="Proteomes" id="UP000195402">
    <property type="component" value="Unassembled WGS sequence"/>
</dbReference>
<keyword evidence="3 6" id="KW-1133">Transmembrane helix</keyword>
<dbReference type="PANTHER" id="PTHR31509">
    <property type="entry name" value="BPS1-LIKE PROTEIN"/>
    <property type="match status" value="1"/>
</dbReference>
<comment type="caution">
    <text evidence="7">The sequence shown here is derived from an EMBL/GenBank/DDBJ whole genome shotgun (WGS) entry which is preliminary data.</text>
</comment>
<evidence type="ECO:0000256" key="4">
    <source>
        <dbReference type="ARBA" id="ARBA00023136"/>
    </source>
</evidence>
<proteinExistence type="inferred from homology"/>
<dbReference type="InParanoid" id="A0A200QU11"/>
<reference evidence="7 8" key="1">
    <citation type="journal article" date="2017" name="Mol. Plant">
        <title>The Genome of Medicinal Plant Macleaya cordata Provides New Insights into Benzylisoquinoline Alkaloids Metabolism.</title>
        <authorList>
            <person name="Liu X."/>
            <person name="Liu Y."/>
            <person name="Huang P."/>
            <person name="Ma Y."/>
            <person name="Qing Z."/>
            <person name="Tang Q."/>
            <person name="Cao H."/>
            <person name="Cheng P."/>
            <person name="Zheng Y."/>
            <person name="Yuan Z."/>
            <person name="Zhou Y."/>
            <person name="Liu J."/>
            <person name="Tang Z."/>
            <person name="Zhuo Y."/>
            <person name="Zhang Y."/>
            <person name="Yu L."/>
            <person name="Huang J."/>
            <person name="Yang P."/>
            <person name="Peng Q."/>
            <person name="Zhang J."/>
            <person name="Jiang W."/>
            <person name="Zhang Z."/>
            <person name="Lin K."/>
            <person name="Ro D.K."/>
            <person name="Chen X."/>
            <person name="Xiong X."/>
            <person name="Shang Y."/>
            <person name="Huang S."/>
            <person name="Zeng J."/>
        </authorList>
    </citation>
    <scope>NUCLEOTIDE SEQUENCE [LARGE SCALE GENOMIC DNA]</scope>
    <source>
        <strain evidence="8">cv. BLH2017</strain>
        <tissue evidence="7">Root</tissue>
    </source>
</reference>
<dbReference type="FunCoup" id="A0A200QU11">
    <property type="interactions" value="117"/>
</dbReference>
<feature type="transmembrane region" description="Helical" evidence="6">
    <location>
        <begin position="249"/>
        <end position="268"/>
    </location>
</feature>
<organism evidence="7 8">
    <name type="scientific">Macleaya cordata</name>
    <name type="common">Five-seeded plume-poppy</name>
    <name type="synonym">Bocconia cordata</name>
    <dbReference type="NCBI Taxonomy" id="56857"/>
    <lineage>
        <taxon>Eukaryota</taxon>
        <taxon>Viridiplantae</taxon>
        <taxon>Streptophyta</taxon>
        <taxon>Embryophyta</taxon>
        <taxon>Tracheophyta</taxon>
        <taxon>Spermatophyta</taxon>
        <taxon>Magnoliopsida</taxon>
        <taxon>Ranunculales</taxon>
        <taxon>Papaveraceae</taxon>
        <taxon>Papaveroideae</taxon>
        <taxon>Macleaya</taxon>
    </lineage>
</organism>
<evidence type="ECO:0000256" key="6">
    <source>
        <dbReference type="SAM" id="Phobius"/>
    </source>
</evidence>
<dbReference type="InterPro" id="IPR008511">
    <property type="entry name" value="ROH1-like"/>
</dbReference>
<keyword evidence="4 6" id="KW-0472">Membrane</keyword>
<evidence type="ECO:0000256" key="5">
    <source>
        <dbReference type="ARBA" id="ARBA00035114"/>
    </source>
</evidence>
<keyword evidence="8" id="KW-1185">Reference proteome</keyword>
<dbReference type="EMBL" id="MVGT01001064">
    <property type="protein sequence ID" value="OVA13949.1"/>
    <property type="molecule type" value="Genomic_DNA"/>
</dbReference>
<dbReference type="OrthoDB" id="1878996at2759"/>
<evidence type="ECO:0000256" key="1">
    <source>
        <dbReference type="ARBA" id="ARBA00004167"/>
    </source>
</evidence>
<dbReference type="Pfam" id="PF05633">
    <property type="entry name" value="ROH1-like"/>
    <property type="match status" value="1"/>
</dbReference>
<evidence type="ECO:0000313" key="8">
    <source>
        <dbReference type="Proteomes" id="UP000195402"/>
    </source>
</evidence>
<comment type="similarity">
    <text evidence="5">Belongs to the ROH1 family.</text>
</comment>
<dbReference type="STRING" id="56857.A0A200QU11"/>
<evidence type="ECO:0000256" key="2">
    <source>
        <dbReference type="ARBA" id="ARBA00022692"/>
    </source>
</evidence>
<dbReference type="AlphaFoldDB" id="A0A200QU11"/>